<dbReference type="Proteomes" id="UP001377168">
    <property type="component" value="Unassembled WGS sequence"/>
</dbReference>
<evidence type="ECO:0000313" key="2">
    <source>
        <dbReference type="Proteomes" id="UP001377168"/>
    </source>
</evidence>
<proteinExistence type="predicted"/>
<keyword evidence="2" id="KW-1185">Reference proteome</keyword>
<evidence type="ECO:0000313" key="1">
    <source>
        <dbReference type="EMBL" id="MEJ8635161.1"/>
    </source>
</evidence>
<organism evidence="1 2">
    <name type="scientific">Streptomyces achmelvichensis</name>
    <dbReference type="NCBI Taxonomy" id="3134111"/>
    <lineage>
        <taxon>Bacteria</taxon>
        <taxon>Bacillati</taxon>
        <taxon>Actinomycetota</taxon>
        <taxon>Actinomycetes</taxon>
        <taxon>Kitasatosporales</taxon>
        <taxon>Streptomycetaceae</taxon>
        <taxon>Streptomyces</taxon>
    </lineage>
</organism>
<reference evidence="1" key="1">
    <citation type="submission" date="2024-03" db="EMBL/GenBank/DDBJ databases">
        <title>Novel Streptomyces species of biotechnological and ecological value are a feature of Machair soil.</title>
        <authorList>
            <person name="Prole J.R."/>
            <person name="Goodfellow M."/>
            <person name="Allenby N."/>
            <person name="Ward A.C."/>
        </authorList>
    </citation>
    <scope>NUCLEOTIDE SEQUENCE</scope>
    <source>
        <strain evidence="1">MS2.AVA.5</strain>
    </source>
</reference>
<name>A0ACC6PUZ3_9ACTN</name>
<sequence length="444" mass="47420">MALPLTQAEASAGGAASGIWQVDGYGAVLSLDGGRLQEYQVTSVSCIKGASAARTGGGHGTARYLTPGGDVLTVRPQGRPGRAWMHIDGSPGDRGLRRIGALPAACRTAPPTGPVAVFDVLWQSFEENYPFFAAKGIDWDAVRERYRPRVHAGTTDSELFALFREMLTPLHDAHVGLAEGDTRWGSVRPGTVMPGEDLDAKVISHVEEHDLGGAKLRMFAGGRIGYAELPGNRGYLRISGFAGYSETNDFAANSAALERTLDAVLTPAHTARLRGLVIDLRINGGGSDALGLQLAGRLTDRPYYAYAKRARNDPADPARFTRPQPQYVQPAGAPRYTGPVAVLTGGSTISAGETFTQALMGRPGTTVRIGQHTQGVFSDVLPRTLPNGMTVLLPNEEFLTRTGRTFDGTGIPPHLTEPVFTDEEFARGRDSAFDRALAVLGRRD</sequence>
<dbReference type="EMBL" id="JBBKAJ010000022">
    <property type="protein sequence ID" value="MEJ8635161.1"/>
    <property type="molecule type" value="Genomic_DNA"/>
</dbReference>
<protein>
    <submittedName>
        <fullName evidence="1">S41 family peptidase</fullName>
    </submittedName>
</protein>
<comment type="caution">
    <text evidence="1">The sequence shown here is derived from an EMBL/GenBank/DDBJ whole genome shotgun (WGS) entry which is preliminary data.</text>
</comment>
<accession>A0ACC6PUZ3</accession>
<gene>
    <name evidence="1" type="ORF">WKI67_17395</name>
</gene>